<evidence type="ECO:0008006" key="4">
    <source>
        <dbReference type="Google" id="ProtNLM"/>
    </source>
</evidence>
<keyword evidence="1" id="KW-0233">DNA recombination</keyword>
<dbReference type="OrthoDB" id="1822491at2"/>
<dbReference type="GO" id="GO:0015074">
    <property type="term" value="P:DNA integration"/>
    <property type="evidence" value="ECO:0007669"/>
    <property type="project" value="InterPro"/>
</dbReference>
<name>A0A4R5AL55_9ACTN</name>
<evidence type="ECO:0000256" key="1">
    <source>
        <dbReference type="ARBA" id="ARBA00023172"/>
    </source>
</evidence>
<accession>A0A4R5AL55</accession>
<dbReference type="InterPro" id="IPR013762">
    <property type="entry name" value="Integrase-like_cat_sf"/>
</dbReference>
<dbReference type="InterPro" id="IPR011010">
    <property type="entry name" value="DNA_brk_join_enz"/>
</dbReference>
<dbReference type="EMBL" id="SMKU01000285">
    <property type="protein sequence ID" value="TDD71764.1"/>
    <property type="molecule type" value="Genomic_DNA"/>
</dbReference>
<dbReference type="GO" id="GO:0006310">
    <property type="term" value="P:DNA recombination"/>
    <property type="evidence" value="ECO:0007669"/>
    <property type="project" value="UniProtKB-KW"/>
</dbReference>
<sequence length="75" mass="8155">MKGDDALVFTGLKGGPMRRNGFDKVTRWGHVVEALGVPNPHFHDLRHTGIALAADMGISTRNLMARWGTTTSGPR</sequence>
<evidence type="ECO:0000313" key="2">
    <source>
        <dbReference type="EMBL" id="TDD71764.1"/>
    </source>
</evidence>
<keyword evidence="3" id="KW-1185">Reference proteome</keyword>
<dbReference type="Proteomes" id="UP000294513">
    <property type="component" value="Unassembled WGS sequence"/>
</dbReference>
<reference evidence="2 3" key="1">
    <citation type="submission" date="2019-03" db="EMBL/GenBank/DDBJ databases">
        <title>Draft genome sequences of novel Actinobacteria.</title>
        <authorList>
            <person name="Sahin N."/>
            <person name="Ay H."/>
            <person name="Saygin H."/>
        </authorList>
    </citation>
    <scope>NUCLEOTIDE SEQUENCE [LARGE SCALE GENOMIC DNA]</scope>
    <source>
        <strain evidence="2 3">H3C3</strain>
    </source>
</reference>
<dbReference type="SUPFAM" id="SSF56349">
    <property type="entry name" value="DNA breaking-rejoining enzymes"/>
    <property type="match status" value="1"/>
</dbReference>
<dbReference type="Gene3D" id="1.10.443.10">
    <property type="entry name" value="Intergrase catalytic core"/>
    <property type="match status" value="1"/>
</dbReference>
<evidence type="ECO:0000313" key="3">
    <source>
        <dbReference type="Proteomes" id="UP000294513"/>
    </source>
</evidence>
<dbReference type="AlphaFoldDB" id="A0A4R5AL55"/>
<gene>
    <name evidence="2" type="ORF">E1298_35565</name>
</gene>
<organism evidence="2 3">
    <name type="scientific">Actinomadura rubrisoli</name>
    <dbReference type="NCBI Taxonomy" id="2530368"/>
    <lineage>
        <taxon>Bacteria</taxon>
        <taxon>Bacillati</taxon>
        <taxon>Actinomycetota</taxon>
        <taxon>Actinomycetes</taxon>
        <taxon>Streptosporangiales</taxon>
        <taxon>Thermomonosporaceae</taxon>
        <taxon>Actinomadura</taxon>
    </lineage>
</organism>
<comment type="caution">
    <text evidence="2">The sequence shown here is derived from an EMBL/GenBank/DDBJ whole genome shotgun (WGS) entry which is preliminary data.</text>
</comment>
<protein>
    <recommendedName>
        <fullName evidence="4">Tyrosine-type recombinase/integrase</fullName>
    </recommendedName>
</protein>
<proteinExistence type="predicted"/>
<dbReference type="GO" id="GO:0003677">
    <property type="term" value="F:DNA binding"/>
    <property type="evidence" value="ECO:0007669"/>
    <property type="project" value="InterPro"/>
</dbReference>